<protein>
    <submittedName>
        <fullName evidence="4">RnhA operon protein</fullName>
    </submittedName>
</protein>
<organism evidence="4 5">
    <name type="scientific">Halorussus aquaticus</name>
    <dbReference type="NCBI Taxonomy" id="2953748"/>
    <lineage>
        <taxon>Archaea</taxon>
        <taxon>Methanobacteriati</taxon>
        <taxon>Methanobacteriota</taxon>
        <taxon>Stenosarchaea group</taxon>
        <taxon>Halobacteria</taxon>
        <taxon>Halobacteriales</taxon>
        <taxon>Haladaptataceae</taxon>
        <taxon>Halorussus</taxon>
    </lineage>
</organism>
<dbReference type="GeneID" id="73045107"/>
<dbReference type="AlphaFoldDB" id="A0ABD5Q0A5"/>
<dbReference type="EMBL" id="JBHSHT010000001">
    <property type="protein sequence ID" value="MFC4824212.1"/>
    <property type="molecule type" value="Genomic_DNA"/>
</dbReference>
<evidence type="ECO:0000259" key="3">
    <source>
        <dbReference type="Pfam" id="PF23420"/>
    </source>
</evidence>
<evidence type="ECO:0000313" key="5">
    <source>
        <dbReference type="Proteomes" id="UP001595945"/>
    </source>
</evidence>
<accession>A0ABD5Q0A5</accession>
<evidence type="ECO:0000256" key="1">
    <source>
        <dbReference type="SAM" id="MobiDB-lite"/>
    </source>
</evidence>
<feature type="domain" description="DUF7108" evidence="3">
    <location>
        <begin position="126"/>
        <end position="211"/>
    </location>
</feature>
<sequence length="212" mass="24019">MPETDSSDDAIENGDEPDDGELSRETVQRAERLTRLAREAVDDAEADAYREDRADLLADHDFRARVREEDTGATLVLHPDEWVERVAPEEQRDEGGETAEVRIRTERIEDTGRAVEVSLSGPGDPDDWDSVEKHNRDIAEEVRREHGRVHGDNVAAFADFMGNHYARPVESATSTEVAEFLEEYFPRNAWPTEKQRAVVEESIDLVFEVAND</sequence>
<dbReference type="InterPro" id="IPR056494">
    <property type="entry name" value="DUF7108_C"/>
</dbReference>
<feature type="region of interest" description="Disordered" evidence="1">
    <location>
        <begin position="1"/>
        <end position="29"/>
    </location>
</feature>
<dbReference type="Pfam" id="PF23420">
    <property type="entry name" value="DUF7108_C"/>
    <property type="match status" value="1"/>
</dbReference>
<comment type="caution">
    <text evidence="4">The sequence shown here is derived from an EMBL/GenBank/DDBJ whole genome shotgun (WGS) entry which is preliminary data.</text>
</comment>
<gene>
    <name evidence="4" type="ORF">ACFO9K_08045</name>
</gene>
<proteinExistence type="predicted"/>
<dbReference type="RefSeq" id="WP_254266720.1">
    <property type="nucleotide sequence ID" value="NZ_CP100400.1"/>
</dbReference>
<evidence type="ECO:0000313" key="4">
    <source>
        <dbReference type="EMBL" id="MFC4824212.1"/>
    </source>
</evidence>
<dbReference type="Pfam" id="PF23418">
    <property type="entry name" value="DUF7108"/>
    <property type="match status" value="1"/>
</dbReference>
<keyword evidence="5" id="KW-1185">Reference proteome</keyword>
<dbReference type="Proteomes" id="UP001595945">
    <property type="component" value="Unassembled WGS sequence"/>
</dbReference>
<name>A0ABD5Q0A5_9EURY</name>
<reference evidence="4 5" key="1">
    <citation type="journal article" date="2019" name="Int. J. Syst. Evol. Microbiol.">
        <title>The Global Catalogue of Microorganisms (GCM) 10K type strain sequencing project: providing services to taxonomists for standard genome sequencing and annotation.</title>
        <authorList>
            <consortium name="The Broad Institute Genomics Platform"/>
            <consortium name="The Broad Institute Genome Sequencing Center for Infectious Disease"/>
            <person name="Wu L."/>
            <person name="Ma J."/>
        </authorList>
    </citation>
    <scope>NUCLEOTIDE SEQUENCE [LARGE SCALE GENOMIC DNA]</scope>
    <source>
        <strain evidence="4 5">XZYJ18</strain>
    </source>
</reference>
<feature type="domain" description="DUF7108" evidence="2">
    <location>
        <begin position="21"/>
        <end position="121"/>
    </location>
</feature>
<feature type="compositionally biased region" description="Acidic residues" evidence="1">
    <location>
        <begin position="1"/>
        <end position="20"/>
    </location>
</feature>
<evidence type="ECO:0000259" key="2">
    <source>
        <dbReference type="Pfam" id="PF23418"/>
    </source>
</evidence>
<dbReference type="InterPro" id="IPR055532">
    <property type="entry name" value="DUF7108_N"/>
</dbReference>